<dbReference type="STRING" id="106549.A0A540MDF4"/>
<evidence type="ECO:0000313" key="2">
    <source>
        <dbReference type="EMBL" id="TQD96768.1"/>
    </source>
</evidence>
<feature type="region of interest" description="Disordered" evidence="1">
    <location>
        <begin position="1"/>
        <end position="22"/>
    </location>
</feature>
<dbReference type="EMBL" id="VIEB01000286">
    <property type="protein sequence ID" value="TQD96768.1"/>
    <property type="molecule type" value="Genomic_DNA"/>
</dbReference>
<accession>A0A540MDF4</accession>
<reference evidence="2 3" key="1">
    <citation type="journal article" date="2019" name="G3 (Bethesda)">
        <title>Sequencing of a Wild Apple (Malus baccata) Genome Unravels the Differences Between Cultivated and Wild Apple Species Regarding Disease Resistance and Cold Tolerance.</title>
        <authorList>
            <person name="Chen X."/>
        </authorList>
    </citation>
    <scope>NUCLEOTIDE SEQUENCE [LARGE SCALE GENOMIC DNA]</scope>
    <source>
        <strain evidence="3">cv. Shandingzi</strain>
        <tissue evidence="2">Leaves</tissue>
    </source>
</reference>
<organism evidence="2 3">
    <name type="scientific">Malus baccata</name>
    <name type="common">Siberian crab apple</name>
    <name type="synonym">Pyrus baccata</name>
    <dbReference type="NCBI Taxonomy" id="106549"/>
    <lineage>
        <taxon>Eukaryota</taxon>
        <taxon>Viridiplantae</taxon>
        <taxon>Streptophyta</taxon>
        <taxon>Embryophyta</taxon>
        <taxon>Tracheophyta</taxon>
        <taxon>Spermatophyta</taxon>
        <taxon>Magnoliopsida</taxon>
        <taxon>eudicotyledons</taxon>
        <taxon>Gunneridae</taxon>
        <taxon>Pentapetalae</taxon>
        <taxon>rosids</taxon>
        <taxon>fabids</taxon>
        <taxon>Rosales</taxon>
        <taxon>Rosaceae</taxon>
        <taxon>Amygdaloideae</taxon>
        <taxon>Maleae</taxon>
        <taxon>Malus</taxon>
    </lineage>
</organism>
<evidence type="ECO:0000313" key="3">
    <source>
        <dbReference type="Proteomes" id="UP000315295"/>
    </source>
</evidence>
<name>A0A540MDF4_MALBA</name>
<evidence type="ECO:0000256" key="1">
    <source>
        <dbReference type="SAM" id="MobiDB-lite"/>
    </source>
</evidence>
<proteinExistence type="predicted"/>
<gene>
    <name evidence="2" type="ORF">C1H46_017661</name>
</gene>
<keyword evidence="3" id="KW-1185">Reference proteome</keyword>
<dbReference type="Proteomes" id="UP000315295">
    <property type="component" value="Unassembled WGS sequence"/>
</dbReference>
<dbReference type="AlphaFoldDB" id="A0A540MDF4"/>
<sequence length="79" mass="9605">MLSAETTLLPGRSKSKEKKRKHEYLDLPDGSGWGDHIQLLQMYECWHQTDHDIDWCKDYRCRYLFNILYKKNLIYSGHW</sequence>
<protein>
    <submittedName>
        <fullName evidence="2">Uncharacterized protein</fullName>
    </submittedName>
</protein>
<comment type="caution">
    <text evidence="2">The sequence shown here is derived from an EMBL/GenBank/DDBJ whole genome shotgun (WGS) entry which is preliminary data.</text>
</comment>
<feature type="compositionally biased region" description="Basic residues" evidence="1">
    <location>
        <begin position="13"/>
        <end position="22"/>
    </location>
</feature>